<organism evidence="2 3">
    <name type="scientific">Rubrobacter taiwanensis</name>
    <dbReference type="NCBI Taxonomy" id="185139"/>
    <lineage>
        <taxon>Bacteria</taxon>
        <taxon>Bacillati</taxon>
        <taxon>Actinomycetota</taxon>
        <taxon>Rubrobacteria</taxon>
        <taxon>Rubrobacterales</taxon>
        <taxon>Rubrobacteraceae</taxon>
        <taxon>Rubrobacter</taxon>
    </lineage>
</organism>
<dbReference type="PANTHER" id="PTHR43757">
    <property type="entry name" value="AMINOMETHYLTRANSFERASE"/>
    <property type="match status" value="1"/>
</dbReference>
<keyword evidence="3" id="KW-1185">Reference proteome</keyword>
<accession>A0A4R1BCL7</accession>
<dbReference type="AlphaFoldDB" id="A0A4R1BCL7"/>
<dbReference type="GO" id="GO:0016740">
    <property type="term" value="F:transferase activity"/>
    <property type="evidence" value="ECO:0007669"/>
    <property type="project" value="UniProtKB-KW"/>
</dbReference>
<proteinExistence type="predicted"/>
<dbReference type="Gene3D" id="3.30.1360.120">
    <property type="entry name" value="Probable tRNA modification gtpase trme, domain 1"/>
    <property type="match status" value="1"/>
</dbReference>
<name>A0A4R1BCL7_9ACTN</name>
<dbReference type="GO" id="GO:0005829">
    <property type="term" value="C:cytosol"/>
    <property type="evidence" value="ECO:0007669"/>
    <property type="project" value="TreeGrafter"/>
</dbReference>
<dbReference type="Pfam" id="PF01571">
    <property type="entry name" value="GCV_T"/>
    <property type="match status" value="1"/>
</dbReference>
<dbReference type="RefSeq" id="WP_132692740.1">
    <property type="nucleotide sequence ID" value="NZ_SKBU01000032.1"/>
</dbReference>
<feature type="domain" description="GCVT N-terminal" evidence="1">
    <location>
        <begin position="35"/>
        <end position="252"/>
    </location>
</feature>
<dbReference type="PANTHER" id="PTHR43757:SF2">
    <property type="entry name" value="AMINOMETHYLTRANSFERASE, MITOCHONDRIAL"/>
    <property type="match status" value="1"/>
</dbReference>
<dbReference type="InterPro" id="IPR006222">
    <property type="entry name" value="GCVT_N"/>
</dbReference>
<sequence length="458" mass="51575">MSRKSLEDLLQSADGPVELLRNAQIGPYAFPGVPEFTNWRDEQRAWRETCVLFDQSYHMTDLYIEGPDVIRLLSDLGINSFEGFAPDKAKQFVACNHEGYVIGDAILFYLEENRVSLVGRPTAHNWVQYHAESGDYDVTVERDERYAVNPARRRKLYRYQVQGPNATELLEKLNGGPLPEIPFFNMGEITIAGRKVRALGHGMAGQPGLEIFGPWEERDEVRSAIVEAGRDYGLRQVGSRTYATNTLESGWIPSPCPAVYTGEKMKPYREWLPADGYEGMASLGGSFYSEDITDYYFTPYDLGYGRFVRFDHDFVGREALEEMSGNPGRKKVTLVWNGEDVTRVFATLFREEGDPAKYIDLPLSNYATLPYDAVLKNGSVIGVSTYTGYSYNERAMLSLAVVDAEHSEPGTEVALLWGEEPNTTKPTVERHVQTELRATVAPAPISEFARTAYRTRTI</sequence>
<protein>
    <submittedName>
        <fullName evidence="2">Aminomethyl transferase family protein</fullName>
    </submittedName>
</protein>
<dbReference type="SUPFAM" id="SSF101790">
    <property type="entry name" value="Aminomethyltransferase beta-barrel domain"/>
    <property type="match status" value="1"/>
</dbReference>
<evidence type="ECO:0000313" key="2">
    <source>
        <dbReference type="EMBL" id="TCJ14786.1"/>
    </source>
</evidence>
<dbReference type="InterPro" id="IPR029043">
    <property type="entry name" value="GcvT/YgfZ_C"/>
</dbReference>
<comment type="caution">
    <text evidence="2">The sequence shown here is derived from an EMBL/GenBank/DDBJ whole genome shotgun (WGS) entry which is preliminary data.</text>
</comment>
<dbReference type="OrthoDB" id="2055370at2"/>
<dbReference type="EMBL" id="SKBU01000032">
    <property type="protein sequence ID" value="TCJ14786.1"/>
    <property type="molecule type" value="Genomic_DNA"/>
</dbReference>
<dbReference type="SUPFAM" id="SSF103025">
    <property type="entry name" value="Folate-binding domain"/>
    <property type="match status" value="1"/>
</dbReference>
<dbReference type="InterPro" id="IPR028896">
    <property type="entry name" value="GcvT/YgfZ/DmdA"/>
</dbReference>
<evidence type="ECO:0000259" key="1">
    <source>
        <dbReference type="Pfam" id="PF01571"/>
    </source>
</evidence>
<gene>
    <name evidence="2" type="ORF">E0L93_14175</name>
</gene>
<dbReference type="Proteomes" id="UP000295244">
    <property type="component" value="Unassembled WGS sequence"/>
</dbReference>
<dbReference type="InterPro" id="IPR027266">
    <property type="entry name" value="TrmE/GcvT-like"/>
</dbReference>
<reference evidence="2 3" key="1">
    <citation type="submission" date="2019-03" db="EMBL/GenBank/DDBJ databases">
        <title>Whole genome sequence of a novel Rubrobacter taiwanensis strain, isolated from Yellowstone National Park.</title>
        <authorList>
            <person name="Freed S."/>
            <person name="Ramaley R.F."/>
            <person name="Kyndt J.A."/>
        </authorList>
    </citation>
    <scope>NUCLEOTIDE SEQUENCE [LARGE SCALE GENOMIC DNA]</scope>
    <source>
        <strain evidence="2 3">Yellowstone</strain>
    </source>
</reference>
<evidence type="ECO:0000313" key="3">
    <source>
        <dbReference type="Proteomes" id="UP000295244"/>
    </source>
</evidence>
<keyword evidence="2" id="KW-0808">Transferase</keyword>